<evidence type="ECO:0000313" key="5">
    <source>
        <dbReference type="Proteomes" id="UP001499993"/>
    </source>
</evidence>
<protein>
    <submittedName>
        <fullName evidence="4">TetR family transcriptional regulator</fullName>
    </submittedName>
</protein>
<dbReference type="PANTHER" id="PTHR30328">
    <property type="entry name" value="TRANSCRIPTIONAL REPRESSOR"/>
    <property type="match status" value="1"/>
</dbReference>
<sequence>MSEPEKAERDSARTRQRILDAATVEFAEHGYAGARVGRIATAADRNQRMLYAHFGNKAGLFEAVLEEHVVRAQQAVALDAEDLPGYAVALREFYVHNPVLMRLALWQRLELGTSVAGLPRAAEAVAAKTAAIKKAQQADKITASIPAAALLNHVQALAVGNIVGGPDHTPGAGEDCLVEAVHRLIAPGTGTHPGANR</sequence>
<dbReference type="EMBL" id="BAABIK010000014">
    <property type="protein sequence ID" value="GAA4944007.1"/>
    <property type="molecule type" value="Genomic_DNA"/>
</dbReference>
<evidence type="ECO:0000256" key="1">
    <source>
        <dbReference type="ARBA" id="ARBA00023125"/>
    </source>
</evidence>
<feature type="domain" description="HTH tetR-type" evidence="3">
    <location>
        <begin position="12"/>
        <end position="72"/>
    </location>
</feature>
<dbReference type="PANTHER" id="PTHR30328:SF54">
    <property type="entry name" value="HTH-TYPE TRANSCRIPTIONAL REPRESSOR SCO4008"/>
    <property type="match status" value="1"/>
</dbReference>
<dbReference type="SUPFAM" id="SSF48498">
    <property type="entry name" value="Tetracyclin repressor-like, C-terminal domain"/>
    <property type="match status" value="1"/>
</dbReference>
<evidence type="ECO:0000259" key="3">
    <source>
        <dbReference type="PROSITE" id="PS50977"/>
    </source>
</evidence>
<dbReference type="InterPro" id="IPR001647">
    <property type="entry name" value="HTH_TetR"/>
</dbReference>
<dbReference type="SUPFAM" id="SSF46689">
    <property type="entry name" value="Homeodomain-like"/>
    <property type="match status" value="1"/>
</dbReference>
<evidence type="ECO:0000313" key="4">
    <source>
        <dbReference type="EMBL" id="GAA4944007.1"/>
    </source>
</evidence>
<dbReference type="RefSeq" id="WP_344146095.1">
    <property type="nucleotide sequence ID" value="NZ_BAABIK010000014.1"/>
</dbReference>
<dbReference type="InterPro" id="IPR050109">
    <property type="entry name" value="HTH-type_TetR-like_transc_reg"/>
</dbReference>
<dbReference type="PROSITE" id="PS50977">
    <property type="entry name" value="HTH_TETR_2"/>
    <property type="match status" value="1"/>
</dbReference>
<keyword evidence="1 2" id="KW-0238">DNA-binding</keyword>
<feature type="DNA-binding region" description="H-T-H motif" evidence="2">
    <location>
        <begin position="35"/>
        <end position="54"/>
    </location>
</feature>
<evidence type="ECO:0000256" key="2">
    <source>
        <dbReference type="PROSITE-ProRule" id="PRU00335"/>
    </source>
</evidence>
<dbReference type="Pfam" id="PF17926">
    <property type="entry name" value="TetR_C_21"/>
    <property type="match status" value="1"/>
</dbReference>
<reference evidence="5" key="1">
    <citation type="journal article" date="2019" name="Int. J. Syst. Evol. Microbiol.">
        <title>The Global Catalogue of Microorganisms (GCM) 10K type strain sequencing project: providing services to taxonomists for standard genome sequencing and annotation.</title>
        <authorList>
            <consortium name="The Broad Institute Genomics Platform"/>
            <consortium name="The Broad Institute Genome Sequencing Center for Infectious Disease"/>
            <person name="Wu L."/>
            <person name="Ma J."/>
        </authorList>
    </citation>
    <scope>NUCLEOTIDE SEQUENCE [LARGE SCALE GENOMIC DNA]</scope>
    <source>
        <strain evidence="5">JCM 18123</strain>
    </source>
</reference>
<dbReference type="PRINTS" id="PR00455">
    <property type="entry name" value="HTHTETR"/>
</dbReference>
<proteinExistence type="predicted"/>
<dbReference type="Gene3D" id="1.10.357.10">
    <property type="entry name" value="Tetracycline Repressor, domain 2"/>
    <property type="match status" value="1"/>
</dbReference>
<dbReference type="InterPro" id="IPR036271">
    <property type="entry name" value="Tet_transcr_reg_TetR-rel_C_sf"/>
</dbReference>
<dbReference type="Pfam" id="PF00440">
    <property type="entry name" value="TetR_N"/>
    <property type="match status" value="1"/>
</dbReference>
<dbReference type="InterPro" id="IPR009057">
    <property type="entry name" value="Homeodomain-like_sf"/>
</dbReference>
<gene>
    <name evidence="4" type="ORF">GCM10023224_28600</name>
</gene>
<dbReference type="Proteomes" id="UP001499993">
    <property type="component" value="Unassembled WGS sequence"/>
</dbReference>
<dbReference type="InterPro" id="IPR041467">
    <property type="entry name" value="Sco4008_C"/>
</dbReference>
<comment type="caution">
    <text evidence="4">The sequence shown here is derived from an EMBL/GenBank/DDBJ whole genome shotgun (WGS) entry which is preliminary data.</text>
</comment>
<accession>A0ABP9GHZ4</accession>
<organism evidence="4 5">
    <name type="scientific">Streptomonospora halophila</name>
    <dbReference type="NCBI Taxonomy" id="427369"/>
    <lineage>
        <taxon>Bacteria</taxon>
        <taxon>Bacillati</taxon>
        <taxon>Actinomycetota</taxon>
        <taxon>Actinomycetes</taxon>
        <taxon>Streptosporangiales</taxon>
        <taxon>Nocardiopsidaceae</taxon>
        <taxon>Streptomonospora</taxon>
    </lineage>
</organism>
<keyword evidence="5" id="KW-1185">Reference proteome</keyword>
<name>A0ABP9GHZ4_9ACTN</name>